<keyword evidence="3" id="KW-0808">Transferase</keyword>
<comment type="caution">
    <text evidence="3">The sequence shown here is derived from an EMBL/GenBank/DDBJ whole genome shotgun (WGS) entry which is preliminary data.</text>
</comment>
<dbReference type="SUPFAM" id="SSF63562">
    <property type="entry name" value="RPB6/omega subunit-like"/>
    <property type="match status" value="1"/>
</dbReference>
<dbReference type="GO" id="GO:0003899">
    <property type="term" value="F:DNA-directed RNA polymerase activity"/>
    <property type="evidence" value="ECO:0007669"/>
    <property type="project" value="UniProtKB-EC"/>
</dbReference>
<dbReference type="Gene3D" id="3.90.940.10">
    <property type="match status" value="1"/>
</dbReference>
<accession>A0AAE2SB66</accession>
<keyword evidence="2" id="KW-0804">Transcription</keyword>
<keyword evidence="4" id="KW-1185">Reference proteome</keyword>
<dbReference type="AlphaFoldDB" id="A0AAE2SB66"/>
<evidence type="ECO:0000256" key="1">
    <source>
        <dbReference type="ARBA" id="ARBA00022478"/>
    </source>
</evidence>
<sequence length="67" mass="7110">MKSNLVVQASEIIEDPQILVNVVSQRVAQLNQGRSPLIDTVPSMGAADIALTEIIEGKVVIAKPDGE</sequence>
<dbReference type="EMBL" id="JAENIG010000001">
    <property type="protein sequence ID" value="MBK1853787.1"/>
    <property type="molecule type" value="Genomic_DNA"/>
</dbReference>
<reference evidence="3" key="1">
    <citation type="submission" date="2021-01" db="EMBL/GenBank/DDBJ databases">
        <title>Modified the classification status of verrucomicrobia.</title>
        <authorList>
            <person name="Feng X."/>
        </authorList>
    </citation>
    <scope>NUCLEOTIDE SEQUENCE</scope>
    <source>
        <strain evidence="3">5K15</strain>
    </source>
</reference>
<proteinExistence type="predicted"/>
<keyword evidence="1 3" id="KW-0240">DNA-directed RNA polymerase</keyword>
<dbReference type="NCBIfam" id="NF001579">
    <property type="entry name" value="PRK00392.6-2"/>
    <property type="match status" value="1"/>
</dbReference>
<dbReference type="GO" id="GO:0003677">
    <property type="term" value="F:DNA binding"/>
    <property type="evidence" value="ECO:0007669"/>
    <property type="project" value="InterPro"/>
</dbReference>
<evidence type="ECO:0000313" key="3">
    <source>
        <dbReference type="EMBL" id="MBK1853787.1"/>
    </source>
</evidence>
<dbReference type="GO" id="GO:0006351">
    <property type="term" value="P:DNA-templated transcription"/>
    <property type="evidence" value="ECO:0007669"/>
    <property type="project" value="InterPro"/>
</dbReference>
<dbReference type="Proteomes" id="UP000634206">
    <property type="component" value="Unassembled WGS sequence"/>
</dbReference>
<protein>
    <submittedName>
        <fullName evidence="3">DNA-directed RNA polymerase subunit omega</fullName>
        <ecNumber evidence="3">2.7.7.6</ecNumber>
    </submittedName>
</protein>
<evidence type="ECO:0000313" key="4">
    <source>
        <dbReference type="Proteomes" id="UP000634206"/>
    </source>
</evidence>
<keyword evidence="3" id="KW-0548">Nucleotidyltransferase</keyword>
<dbReference type="EC" id="2.7.7.6" evidence="3"/>
<dbReference type="InterPro" id="IPR036161">
    <property type="entry name" value="RPB6/omega-like_sf"/>
</dbReference>
<gene>
    <name evidence="3" type="ORF">JIN83_02345</name>
</gene>
<name>A0AAE2SB66_9BACT</name>
<dbReference type="GO" id="GO:0000428">
    <property type="term" value="C:DNA-directed RNA polymerase complex"/>
    <property type="evidence" value="ECO:0007669"/>
    <property type="project" value="UniProtKB-KW"/>
</dbReference>
<evidence type="ECO:0000256" key="2">
    <source>
        <dbReference type="ARBA" id="ARBA00023163"/>
    </source>
</evidence>
<organism evidence="3 4">
    <name type="scientific">Oceaniferula flava</name>
    <dbReference type="NCBI Taxonomy" id="2800421"/>
    <lineage>
        <taxon>Bacteria</taxon>
        <taxon>Pseudomonadati</taxon>
        <taxon>Verrucomicrobiota</taxon>
        <taxon>Verrucomicrobiia</taxon>
        <taxon>Verrucomicrobiales</taxon>
        <taxon>Verrucomicrobiaceae</taxon>
        <taxon>Oceaniferula</taxon>
    </lineage>
</organism>